<sequence length="254" mass="28232">MSHVLIKKADQVLHIGFNRPDKKNALNFQMYRQLAEALEEVAQDPDLRAVLIRGEGKDFTAGNDLSDFARSPDHEHIRETVRFMTALMHCPLPVVAEVRGLAIGIGTTMLLHCDLVYCAADSRFSLPFINLALVPEYASSYLLPRLVGHRKAAEWLMLGEVFGADEALTFNLVNKMVPAEQLDELVAKTLSSLVAKPKQAMQLTKALMKSNGNDVTSHMHEELACFVKQLATPAAREAFAAFLEKRAPDSKIYQ</sequence>
<evidence type="ECO:0000256" key="3">
    <source>
        <dbReference type="ARBA" id="ARBA00023140"/>
    </source>
</evidence>
<protein>
    <submittedName>
        <fullName evidence="5">Enoyl-CoA hydratase</fullName>
    </submittedName>
</protein>
<accession>A0A939IR20</accession>
<dbReference type="InterPro" id="IPR029045">
    <property type="entry name" value="ClpP/crotonase-like_dom_sf"/>
</dbReference>
<gene>
    <name evidence="5" type="ORF">J0A66_08125</name>
</gene>
<dbReference type="GO" id="GO:0004165">
    <property type="term" value="F:delta(3)-delta(2)-enoyl-CoA isomerase activity"/>
    <property type="evidence" value="ECO:0007669"/>
    <property type="project" value="UniProtKB-ARBA"/>
</dbReference>
<dbReference type="RefSeq" id="WP_206573280.1">
    <property type="nucleotide sequence ID" value="NZ_JAFKCV010000003.1"/>
</dbReference>
<keyword evidence="4" id="KW-0413">Isomerase</keyword>
<keyword evidence="6" id="KW-1185">Reference proteome</keyword>
<evidence type="ECO:0000256" key="4">
    <source>
        <dbReference type="ARBA" id="ARBA00023235"/>
    </source>
</evidence>
<dbReference type="SUPFAM" id="SSF52096">
    <property type="entry name" value="ClpP/crotonase"/>
    <property type="match status" value="1"/>
</dbReference>
<name>A0A939IR20_9ALTE</name>
<keyword evidence="3" id="KW-0576">Peroxisome</keyword>
<dbReference type="InterPro" id="IPR051053">
    <property type="entry name" value="ECH/Chromodomain_protein"/>
</dbReference>
<reference evidence="5" key="1">
    <citation type="submission" date="2021-03" db="EMBL/GenBank/DDBJ databases">
        <title>novel species isolated from a fishpond in China.</title>
        <authorList>
            <person name="Lu H."/>
            <person name="Cai Z."/>
        </authorList>
    </citation>
    <scope>NUCLEOTIDE SEQUENCE</scope>
    <source>
        <strain evidence="5">JCM 30855</strain>
    </source>
</reference>
<organism evidence="5 6">
    <name type="scientific">Bowmanella dokdonensis</name>
    <dbReference type="NCBI Taxonomy" id="751969"/>
    <lineage>
        <taxon>Bacteria</taxon>
        <taxon>Pseudomonadati</taxon>
        <taxon>Pseudomonadota</taxon>
        <taxon>Gammaproteobacteria</taxon>
        <taxon>Alteromonadales</taxon>
        <taxon>Alteromonadaceae</taxon>
        <taxon>Bowmanella</taxon>
    </lineage>
</organism>
<dbReference type="Proteomes" id="UP000664654">
    <property type="component" value="Unassembled WGS sequence"/>
</dbReference>
<comment type="similarity">
    <text evidence="2">Belongs to the enoyl-CoA hydratase/isomerase family.</text>
</comment>
<dbReference type="AlphaFoldDB" id="A0A939IR20"/>
<dbReference type="Pfam" id="PF00378">
    <property type="entry name" value="ECH_1"/>
    <property type="match status" value="1"/>
</dbReference>
<comment type="subcellular location">
    <subcellularLocation>
        <location evidence="1">Peroxisome</location>
    </subcellularLocation>
</comment>
<evidence type="ECO:0000256" key="2">
    <source>
        <dbReference type="ARBA" id="ARBA00005254"/>
    </source>
</evidence>
<dbReference type="EMBL" id="JAFKCV010000003">
    <property type="protein sequence ID" value="MBN7825182.1"/>
    <property type="molecule type" value="Genomic_DNA"/>
</dbReference>
<dbReference type="PANTHER" id="PTHR43684:SF1">
    <property type="entry name" value="ENOYL-COA DELTA ISOMERASE 2"/>
    <property type="match status" value="1"/>
</dbReference>
<dbReference type="Gene3D" id="3.90.226.10">
    <property type="entry name" value="2-enoyl-CoA Hydratase, Chain A, domain 1"/>
    <property type="match status" value="1"/>
</dbReference>
<evidence type="ECO:0000313" key="6">
    <source>
        <dbReference type="Proteomes" id="UP000664654"/>
    </source>
</evidence>
<dbReference type="InterPro" id="IPR014748">
    <property type="entry name" value="Enoyl-CoA_hydra_C"/>
</dbReference>
<evidence type="ECO:0000256" key="1">
    <source>
        <dbReference type="ARBA" id="ARBA00004275"/>
    </source>
</evidence>
<dbReference type="PANTHER" id="PTHR43684">
    <property type="match status" value="1"/>
</dbReference>
<dbReference type="Gene3D" id="1.10.12.10">
    <property type="entry name" value="Lyase 2-enoyl-coa Hydratase, Chain A, domain 2"/>
    <property type="match status" value="1"/>
</dbReference>
<evidence type="ECO:0000313" key="5">
    <source>
        <dbReference type="EMBL" id="MBN7825182.1"/>
    </source>
</evidence>
<dbReference type="InterPro" id="IPR001753">
    <property type="entry name" value="Enoyl-CoA_hydra/iso"/>
</dbReference>
<dbReference type="CDD" id="cd06558">
    <property type="entry name" value="crotonase-like"/>
    <property type="match status" value="1"/>
</dbReference>
<comment type="caution">
    <text evidence="5">The sequence shown here is derived from an EMBL/GenBank/DDBJ whole genome shotgun (WGS) entry which is preliminary data.</text>
</comment>
<proteinExistence type="inferred from homology"/>